<feature type="region of interest" description="Disordered" evidence="1">
    <location>
        <begin position="1"/>
        <end position="64"/>
    </location>
</feature>
<feature type="region of interest" description="Disordered" evidence="1">
    <location>
        <begin position="99"/>
        <end position="128"/>
    </location>
</feature>
<organism evidence="3 4">
    <name type="scientific">Amylocarpus encephaloides</name>
    <dbReference type="NCBI Taxonomy" id="45428"/>
    <lineage>
        <taxon>Eukaryota</taxon>
        <taxon>Fungi</taxon>
        <taxon>Dikarya</taxon>
        <taxon>Ascomycota</taxon>
        <taxon>Pezizomycotina</taxon>
        <taxon>Leotiomycetes</taxon>
        <taxon>Helotiales</taxon>
        <taxon>Helotiales incertae sedis</taxon>
        <taxon>Amylocarpus</taxon>
    </lineage>
</organism>
<name>A0A9P8C8K9_9HELO</name>
<evidence type="ECO:0000256" key="2">
    <source>
        <dbReference type="SAM" id="Phobius"/>
    </source>
</evidence>
<feature type="transmembrane region" description="Helical" evidence="2">
    <location>
        <begin position="524"/>
        <end position="544"/>
    </location>
</feature>
<sequence>MDGHPGEQSPYYAQQRPRRPHPNLSVWTSTPLPTRPAPIQQAAPASQFELHSPGHPPRIPPEKLEKALGLYAKYLAAELKEGLDQRQLEQRSAIHGFLEVPGPSAPLSPSSHASSRHRKSHSLASAPYDAPTEISSVMSFDDETASPASNTGYKAYNGKIIKQRSRKPLNPKAKAKAALVRYLGSCAACKKRAVSCPLEHVDTASLDKILQEQQQPMKHEPRSPPAVVHRYPKAIPEEPVMPAPSLAESLLAMGQNEQLLQSPANAGQIDMDLQSPPGEAVPNISTHAPLYQATQSFSTLGDSALYSQYQDGSMFAIGVFQNGYFRCQHMSGTCMEFFQDVEGLELHFEQVHFPYNRMDPACRFVCPSCQYLENEIDGACQQCKAMAPFDIWVYGKLIKLSSYQRYSSDDQDMYTHTPTSASYYTASYDAAPAVDFEESPGMDEGGSFNHGADIGTYHVPTNDSFGSASNSHPYGHHPYLNQGSNNHYFHQHSFISASRVDTLGAKSRVYSFQSRVHARHEFHYIKMMLLSLVVLLAISLGITYEWILAVARLALPKLVATIRLHLPAVAFMSIVGSFAMCSSMKHIHLQRFRQASHTNPRSPLFRKFAPVSFRCRQTAPDTYLHGGFAS</sequence>
<gene>
    <name evidence="3" type="ORF">BJ875DRAFT_480883</name>
</gene>
<feature type="compositionally biased region" description="Low complexity" evidence="1">
    <location>
        <begin position="37"/>
        <end position="47"/>
    </location>
</feature>
<evidence type="ECO:0000313" key="3">
    <source>
        <dbReference type="EMBL" id="KAG9237958.1"/>
    </source>
</evidence>
<dbReference type="EMBL" id="MU251378">
    <property type="protein sequence ID" value="KAG9237958.1"/>
    <property type="molecule type" value="Genomic_DNA"/>
</dbReference>
<keyword evidence="2" id="KW-1133">Transmembrane helix</keyword>
<keyword evidence="2" id="KW-0812">Transmembrane</keyword>
<dbReference type="AlphaFoldDB" id="A0A9P8C8K9"/>
<proteinExistence type="predicted"/>
<keyword evidence="2" id="KW-0472">Membrane</keyword>
<dbReference type="Proteomes" id="UP000824998">
    <property type="component" value="Unassembled WGS sequence"/>
</dbReference>
<dbReference type="OrthoDB" id="3921198at2759"/>
<protein>
    <submittedName>
        <fullName evidence="3">Uncharacterized protein</fullName>
    </submittedName>
</protein>
<feature type="transmembrane region" description="Helical" evidence="2">
    <location>
        <begin position="564"/>
        <end position="584"/>
    </location>
</feature>
<reference evidence="3" key="1">
    <citation type="journal article" date="2021" name="IMA Fungus">
        <title>Genomic characterization of three marine fungi, including Emericellopsis atlantica sp. nov. with signatures of a generalist lifestyle and marine biomass degradation.</title>
        <authorList>
            <person name="Hagestad O.C."/>
            <person name="Hou L."/>
            <person name="Andersen J.H."/>
            <person name="Hansen E.H."/>
            <person name="Altermark B."/>
            <person name="Li C."/>
            <person name="Kuhnert E."/>
            <person name="Cox R.J."/>
            <person name="Crous P.W."/>
            <person name="Spatafora J.W."/>
            <person name="Lail K."/>
            <person name="Amirebrahimi M."/>
            <person name="Lipzen A."/>
            <person name="Pangilinan J."/>
            <person name="Andreopoulos W."/>
            <person name="Hayes R.D."/>
            <person name="Ng V."/>
            <person name="Grigoriev I.V."/>
            <person name="Jackson S.A."/>
            <person name="Sutton T.D.S."/>
            <person name="Dobson A.D.W."/>
            <person name="Rama T."/>
        </authorList>
    </citation>
    <scope>NUCLEOTIDE SEQUENCE</scope>
    <source>
        <strain evidence="3">TRa018bII</strain>
    </source>
</reference>
<evidence type="ECO:0000256" key="1">
    <source>
        <dbReference type="SAM" id="MobiDB-lite"/>
    </source>
</evidence>
<comment type="caution">
    <text evidence="3">The sequence shown here is derived from an EMBL/GenBank/DDBJ whole genome shotgun (WGS) entry which is preliminary data.</text>
</comment>
<keyword evidence="4" id="KW-1185">Reference proteome</keyword>
<accession>A0A9P8C8K9</accession>
<evidence type="ECO:0000313" key="4">
    <source>
        <dbReference type="Proteomes" id="UP000824998"/>
    </source>
</evidence>